<gene>
    <name evidence="2" type="ORF">GDO86_019231</name>
</gene>
<proteinExistence type="predicted"/>
<evidence type="ECO:0008006" key="4">
    <source>
        <dbReference type="Google" id="ProtNLM"/>
    </source>
</evidence>
<name>A0A8T2IHS1_9PIPI</name>
<reference evidence="2" key="1">
    <citation type="thesis" date="2020" institute="ProQuest LLC" country="789 East Eisenhower Parkway, Ann Arbor, MI, USA">
        <title>Comparative Genomics and Chromosome Evolution.</title>
        <authorList>
            <person name="Mudd A.B."/>
        </authorList>
    </citation>
    <scope>NUCLEOTIDE SEQUENCE</scope>
    <source>
        <strain evidence="2">Female2</strain>
        <tissue evidence="2">Blood</tissue>
    </source>
</reference>
<protein>
    <recommendedName>
        <fullName evidence="4">Secreted protein</fullName>
    </recommendedName>
</protein>
<comment type="caution">
    <text evidence="2">The sequence shown here is derived from an EMBL/GenBank/DDBJ whole genome shotgun (WGS) entry which is preliminary data.</text>
</comment>
<keyword evidence="3" id="KW-1185">Reference proteome</keyword>
<dbReference type="AlphaFoldDB" id="A0A8T2IHS1"/>
<evidence type="ECO:0000313" key="3">
    <source>
        <dbReference type="Proteomes" id="UP000812440"/>
    </source>
</evidence>
<evidence type="ECO:0000313" key="2">
    <source>
        <dbReference type="EMBL" id="KAG8431217.1"/>
    </source>
</evidence>
<organism evidence="2 3">
    <name type="scientific">Hymenochirus boettgeri</name>
    <name type="common">Congo dwarf clawed frog</name>
    <dbReference type="NCBI Taxonomy" id="247094"/>
    <lineage>
        <taxon>Eukaryota</taxon>
        <taxon>Metazoa</taxon>
        <taxon>Chordata</taxon>
        <taxon>Craniata</taxon>
        <taxon>Vertebrata</taxon>
        <taxon>Euteleostomi</taxon>
        <taxon>Amphibia</taxon>
        <taxon>Batrachia</taxon>
        <taxon>Anura</taxon>
        <taxon>Pipoidea</taxon>
        <taxon>Pipidae</taxon>
        <taxon>Pipinae</taxon>
        <taxon>Hymenochirus</taxon>
    </lineage>
</organism>
<feature type="signal peptide" evidence="1">
    <location>
        <begin position="1"/>
        <end position="18"/>
    </location>
</feature>
<dbReference type="Proteomes" id="UP000812440">
    <property type="component" value="Unassembled WGS sequence"/>
</dbReference>
<accession>A0A8T2IHS1</accession>
<dbReference type="EMBL" id="JAACNH010000297">
    <property type="protein sequence ID" value="KAG8431217.1"/>
    <property type="molecule type" value="Genomic_DNA"/>
</dbReference>
<evidence type="ECO:0000256" key="1">
    <source>
        <dbReference type="SAM" id="SignalP"/>
    </source>
</evidence>
<sequence>MPKLWMLLQLCRCLSNMAAPSYTHKYAGLLYMCTQYTACLYEDAELLNFYIFILHVTSSSQRGSYKPAAVSPNHCDHAGPLTELYHSANVTLQESPDRSHKALWD</sequence>
<keyword evidence="1" id="KW-0732">Signal</keyword>
<feature type="chain" id="PRO_5035839420" description="Secreted protein" evidence="1">
    <location>
        <begin position="19"/>
        <end position="105"/>
    </location>
</feature>